<dbReference type="OrthoDB" id="10249567at2759"/>
<sequence>MIQERLCYLKDRVAEIVEYSEHIQLFNNPLFCDFKVKCYSETFYVSKCCMAQKSPVFASMFTSGMKEAINGELELHDDVDTVKAMLLFIHHNKKVKDIDLAMKVIQLAQLYDIKLLREQCELFLMQNIQSDRAEECQTLAKSLDMGVLAFKCLEITYSNFEVSDINIEKDSVDDVRMVKEVFFKDNERIGNMRNFSLKGADRFVLHLHNQTNFNVKFCCGFEGFNFRVYEVEAESDVKHVVRVNRQKMKLDPSQKTLPFYAKVLFRRGVLIAWGLWQIGCSAYTGFRLRPEVLRSTITTR</sequence>
<dbReference type="Proteomes" id="UP000783686">
    <property type="component" value="Unassembled WGS sequence"/>
</dbReference>
<dbReference type="SUPFAM" id="SSF54695">
    <property type="entry name" value="POZ domain"/>
    <property type="match status" value="1"/>
</dbReference>
<evidence type="ECO:0000313" key="2">
    <source>
        <dbReference type="EMBL" id="CAD5205816.1"/>
    </source>
</evidence>
<protein>
    <recommendedName>
        <fullName evidence="1">BTB domain-containing protein</fullName>
    </recommendedName>
</protein>
<dbReference type="Pfam" id="PF00651">
    <property type="entry name" value="BTB"/>
    <property type="match status" value="1"/>
</dbReference>
<comment type="caution">
    <text evidence="2">The sequence shown here is derived from an EMBL/GenBank/DDBJ whole genome shotgun (WGS) entry which is preliminary data.</text>
</comment>
<dbReference type="Gene3D" id="3.30.710.10">
    <property type="entry name" value="Potassium Channel Kv1.1, Chain A"/>
    <property type="match status" value="1"/>
</dbReference>
<dbReference type="PROSITE" id="PS50097">
    <property type="entry name" value="BTB"/>
    <property type="match status" value="1"/>
</dbReference>
<dbReference type="Proteomes" id="UP000614601">
    <property type="component" value="Unassembled WGS sequence"/>
</dbReference>
<dbReference type="InterPro" id="IPR000210">
    <property type="entry name" value="BTB/POZ_dom"/>
</dbReference>
<evidence type="ECO:0000259" key="1">
    <source>
        <dbReference type="PROSITE" id="PS50097"/>
    </source>
</evidence>
<reference evidence="2" key="1">
    <citation type="submission" date="2020-09" db="EMBL/GenBank/DDBJ databases">
        <authorList>
            <person name="Kikuchi T."/>
        </authorList>
    </citation>
    <scope>NUCLEOTIDE SEQUENCE</scope>
    <source>
        <strain evidence="2">SH1</strain>
    </source>
</reference>
<dbReference type="SMART" id="SM00225">
    <property type="entry name" value="BTB"/>
    <property type="match status" value="1"/>
</dbReference>
<accession>A0A811JRL9</accession>
<dbReference type="PANTHER" id="PTHR24413">
    <property type="entry name" value="SPECKLE-TYPE POZ PROTEIN"/>
    <property type="match status" value="1"/>
</dbReference>
<evidence type="ECO:0000313" key="3">
    <source>
        <dbReference type="Proteomes" id="UP000614601"/>
    </source>
</evidence>
<name>A0A811JRL9_9BILA</name>
<dbReference type="EMBL" id="CAJFCW020000001">
    <property type="protein sequence ID" value="CAG9079367.1"/>
    <property type="molecule type" value="Genomic_DNA"/>
</dbReference>
<keyword evidence="3" id="KW-1185">Reference proteome</keyword>
<proteinExistence type="predicted"/>
<dbReference type="CDD" id="cd18186">
    <property type="entry name" value="BTB_POZ_ZBTB_KLHL-like"/>
    <property type="match status" value="1"/>
</dbReference>
<dbReference type="InterPro" id="IPR011333">
    <property type="entry name" value="SKP1/BTB/POZ_sf"/>
</dbReference>
<organism evidence="2 3">
    <name type="scientific">Bursaphelenchus okinawaensis</name>
    <dbReference type="NCBI Taxonomy" id="465554"/>
    <lineage>
        <taxon>Eukaryota</taxon>
        <taxon>Metazoa</taxon>
        <taxon>Ecdysozoa</taxon>
        <taxon>Nematoda</taxon>
        <taxon>Chromadorea</taxon>
        <taxon>Rhabditida</taxon>
        <taxon>Tylenchina</taxon>
        <taxon>Tylenchomorpha</taxon>
        <taxon>Aphelenchoidea</taxon>
        <taxon>Aphelenchoididae</taxon>
        <taxon>Bursaphelenchus</taxon>
    </lineage>
</organism>
<dbReference type="EMBL" id="CAJFDH010000001">
    <property type="protein sequence ID" value="CAD5205816.1"/>
    <property type="molecule type" value="Genomic_DNA"/>
</dbReference>
<gene>
    <name evidence="2" type="ORF">BOKJ2_LOCUS500</name>
</gene>
<feature type="domain" description="BTB" evidence="1">
    <location>
        <begin position="32"/>
        <end position="93"/>
    </location>
</feature>
<dbReference type="AlphaFoldDB" id="A0A811JRL9"/>